<comment type="caution">
    <text evidence="1">The sequence shown here is derived from an EMBL/GenBank/DDBJ whole genome shotgun (WGS) entry which is preliminary data.</text>
</comment>
<evidence type="ECO:0000313" key="2">
    <source>
        <dbReference type="Proteomes" id="UP000726170"/>
    </source>
</evidence>
<evidence type="ECO:0000313" key="1">
    <source>
        <dbReference type="EMBL" id="MBU5484080.1"/>
    </source>
</evidence>
<accession>A0ABS6EFW6</accession>
<name>A0ABS6EFW6_9CLOT</name>
<gene>
    <name evidence="1" type="ORF">KQI86_07030</name>
</gene>
<sequence length="43" mass="4856">MKEIQECGADHCGENGEYHTVVYGGPIFKSPVHLQYGEEYVKI</sequence>
<reference evidence="1 2" key="1">
    <citation type="submission" date="2021-06" db="EMBL/GenBank/DDBJ databases">
        <authorList>
            <person name="Sun Q."/>
            <person name="Li D."/>
        </authorList>
    </citation>
    <scope>NUCLEOTIDE SEQUENCE [LARGE SCALE GENOMIC DNA]</scope>
    <source>
        <strain evidence="1 2">MSJ-11</strain>
    </source>
</reference>
<proteinExistence type="predicted"/>
<keyword evidence="2" id="KW-1185">Reference proteome</keyword>
<organism evidence="1 2">
    <name type="scientific">Clostridium mobile</name>
    <dbReference type="NCBI Taxonomy" id="2841512"/>
    <lineage>
        <taxon>Bacteria</taxon>
        <taxon>Bacillati</taxon>
        <taxon>Bacillota</taxon>
        <taxon>Clostridia</taxon>
        <taxon>Eubacteriales</taxon>
        <taxon>Clostridiaceae</taxon>
        <taxon>Clostridium</taxon>
    </lineage>
</organism>
<dbReference type="Proteomes" id="UP000726170">
    <property type="component" value="Unassembled WGS sequence"/>
</dbReference>
<protein>
    <recommendedName>
        <fullName evidence="3">Diphthamide synthase domain-containing protein</fullName>
    </recommendedName>
</protein>
<dbReference type="EMBL" id="JAHLQF010000002">
    <property type="protein sequence ID" value="MBU5484080.1"/>
    <property type="molecule type" value="Genomic_DNA"/>
</dbReference>
<evidence type="ECO:0008006" key="3">
    <source>
        <dbReference type="Google" id="ProtNLM"/>
    </source>
</evidence>